<gene>
    <name evidence="1" type="ORF">FSP39_004606</name>
</gene>
<proteinExistence type="predicted"/>
<dbReference type="EMBL" id="VSWD01000014">
    <property type="protein sequence ID" value="KAK3082760.1"/>
    <property type="molecule type" value="Genomic_DNA"/>
</dbReference>
<protein>
    <submittedName>
        <fullName evidence="1">Uncharacterized protein</fullName>
    </submittedName>
</protein>
<name>A0AA88XCR0_PINIB</name>
<dbReference type="Proteomes" id="UP001186944">
    <property type="component" value="Unassembled WGS sequence"/>
</dbReference>
<dbReference type="AlphaFoldDB" id="A0AA88XCR0"/>
<evidence type="ECO:0000313" key="1">
    <source>
        <dbReference type="EMBL" id="KAK3082760.1"/>
    </source>
</evidence>
<organism evidence="1 2">
    <name type="scientific">Pinctada imbricata</name>
    <name type="common">Atlantic pearl-oyster</name>
    <name type="synonym">Pinctada martensii</name>
    <dbReference type="NCBI Taxonomy" id="66713"/>
    <lineage>
        <taxon>Eukaryota</taxon>
        <taxon>Metazoa</taxon>
        <taxon>Spiralia</taxon>
        <taxon>Lophotrochozoa</taxon>
        <taxon>Mollusca</taxon>
        <taxon>Bivalvia</taxon>
        <taxon>Autobranchia</taxon>
        <taxon>Pteriomorphia</taxon>
        <taxon>Pterioida</taxon>
        <taxon>Pterioidea</taxon>
        <taxon>Pteriidae</taxon>
        <taxon>Pinctada</taxon>
    </lineage>
</organism>
<reference evidence="1" key="1">
    <citation type="submission" date="2019-08" db="EMBL/GenBank/DDBJ databases">
        <title>The improved chromosome-level genome for the pearl oyster Pinctada fucata martensii using PacBio sequencing and Hi-C.</title>
        <authorList>
            <person name="Zheng Z."/>
        </authorList>
    </citation>
    <scope>NUCLEOTIDE SEQUENCE</scope>
    <source>
        <strain evidence="1">ZZ-2019</strain>
        <tissue evidence="1">Adductor muscle</tissue>
    </source>
</reference>
<evidence type="ECO:0000313" key="2">
    <source>
        <dbReference type="Proteomes" id="UP001186944"/>
    </source>
</evidence>
<accession>A0AA88XCR0</accession>
<keyword evidence="2" id="KW-1185">Reference proteome</keyword>
<sequence>MCCFKNFKIDHNVWMAWRLIACRKPSIKPTSEDFRTLLLITYHCDIANEDEFQRMLQKTAYPCSNEEFWNDSKKHEVKNNYPFAVRNERDEMDLNKDEHTRCTLGTNNSSNAEGQLKKSTQIELSEMVELFEMDTRQEKEMITSSNHLSFPLNVKREHKISDILNPFETVPNVISLPGRVTSEDRESLLDGIKEFRIGIHDVGGLDHYWFKKIAIKTPMTIAIEPSLLRLSCEKKGEKDTSYGSDKGIQRKIVTRIYLRRDHAAAKVSISNLI</sequence>
<comment type="caution">
    <text evidence="1">The sequence shown here is derived from an EMBL/GenBank/DDBJ whole genome shotgun (WGS) entry which is preliminary data.</text>
</comment>